<reference evidence="2" key="2">
    <citation type="submission" date="2018-05" db="EMBL/GenBank/DDBJ databases">
        <title>OpunRS2 (Oryza punctata Reference Sequence Version 2).</title>
        <authorList>
            <person name="Zhang J."/>
            <person name="Kudrna D."/>
            <person name="Lee S."/>
            <person name="Talag J."/>
            <person name="Welchert J."/>
            <person name="Wing R.A."/>
        </authorList>
    </citation>
    <scope>NUCLEOTIDE SEQUENCE [LARGE SCALE GENOMIC DNA]</scope>
</reference>
<evidence type="ECO:0000256" key="1">
    <source>
        <dbReference type="SAM" id="MobiDB-lite"/>
    </source>
</evidence>
<dbReference type="EnsemblPlants" id="OPUNC02G25800.1">
    <property type="protein sequence ID" value="OPUNC02G25800.1"/>
    <property type="gene ID" value="OPUNC02G25800"/>
</dbReference>
<sequence length="378" mass="43362">MEPNNRGDADSEEEFGPPIESSGGLDLDLSATAIKEIPPNIPNLPQLRRLILMGFPDQSRFPWHKLLRFPNVFCLDHCAQGHDNHYDDQVACVCVKDSRLFYSFSESTKKLVQQGELLQSFYVQVAASTVNVRRVEDEEDMLANMLRELARKKSPYGDVYGHHTAMKFSAVFMAAPPIRQTARHVQISTIDRYPRGLQYLLEVAKSIYVTNDSFVECLTCLSNLDELEECKLHFCYQMKRVFETTYVVREALARASQLKNLIYFCRHKYIDSTINFSSLNHLHLEYCPRLESIIPRNLTTLDILFCYNISTIFSKDHCKRAISHELPGATTTEAPLRRRRHRLIRTGMEGAPCARVLERGEGMVGEAHLGWRLITRTS</sequence>
<keyword evidence="3" id="KW-1185">Reference proteome</keyword>
<reference evidence="2" key="1">
    <citation type="submission" date="2015-04" db="UniProtKB">
        <authorList>
            <consortium name="EnsemblPlants"/>
        </authorList>
    </citation>
    <scope>IDENTIFICATION</scope>
</reference>
<dbReference type="OMA" id="WRLITRT"/>
<dbReference type="Gramene" id="OPUNC02G25800.1">
    <property type="protein sequence ID" value="OPUNC02G25800.1"/>
    <property type="gene ID" value="OPUNC02G25800"/>
</dbReference>
<dbReference type="SUPFAM" id="SSF52058">
    <property type="entry name" value="L domain-like"/>
    <property type="match status" value="1"/>
</dbReference>
<evidence type="ECO:0000313" key="2">
    <source>
        <dbReference type="EnsemblPlants" id="OPUNC02G25800.1"/>
    </source>
</evidence>
<dbReference type="Gene3D" id="3.80.10.10">
    <property type="entry name" value="Ribonuclease Inhibitor"/>
    <property type="match status" value="1"/>
</dbReference>
<dbReference type="HOGENOM" id="CLU_062118_0_0_1"/>
<dbReference type="Proteomes" id="UP000026962">
    <property type="component" value="Chromosome 2"/>
</dbReference>
<dbReference type="InterPro" id="IPR032675">
    <property type="entry name" value="LRR_dom_sf"/>
</dbReference>
<accession>A0A0E0K3P0</accession>
<organism evidence="2">
    <name type="scientific">Oryza punctata</name>
    <name type="common">Red rice</name>
    <dbReference type="NCBI Taxonomy" id="4537"/>
    <lineage>
        <taxon>Eukaryota</taxon>
        <taxon>Viridiplantae</taxon>
        <taxon>Streptophyta</taxon>
        <taxon>Embryophyta</taxon>
        <taxon>Tracheophyta</taxon>
        <taxon>Spermatophyta</taxon>
        <taxon>Magnoliopsida</taxon>
        <taxon>Liliopsida</taxon>
        <taxon>Poales</taxon>
        <taxon>Poaceae</taxon>
        <taxon>BOP clade</taxon>
        <taxon>Oryzoideae</taxon>
        <taxon>Oryzeae</taxon>
        <taxon>Oryzinae</taxon>
        <taxon>Oryza</taxon>
    </lineage>
</organism>
<name>A0A0E0K3P0_ORYPU</name>
<proteinExistence type="predicted"/>
<feature type="region of interest" description="Disordered" evidence="1">
    <location>
        <begin position="1"/>
        <end position="21"/>
    </location>
</feature>
<dbReference type="STRING" id="4537.A0A0E0K3P0"/>
<dbReference type="AlphaFoldDB" id="A0A0E0K3P0"/>
<protein>
    <submittedName>
        <fullName evidence="2">Uncharacterized protein</fullName>
    </submittedName>
</protein>
<evidence type="ECO:0000313" key="3">
    <source>
        <dbReference type="Proteomes" id="UP000026962"/>
    </source>
</evidence>
<dbReference type="eggNOG" id="ENOG502RAVK">
    <property type="taxonomic scope" value="Eukaryota"/>
</dbReference>